<gene>
    <name evidence="3" type="ORF">Bathy07g04470</name>
</gene>
<evidence type="ECO:0000313" key="3">
    <source>
        <dbReference type="EMBL" id="CCO66093.1"/>
    </source>
</evidence>
<dbReference type="Pfam" id="PF00226">
    <property type="entry name" value="DnaJ"/>
    <property type="match status" value="1"/>
</dbReference>
<dbReference type="KEGG" id="bpg:Bathy07g04470"/>
<evidence type="ECO:0000259" key="2">
    <source>
        <dbReference type="PROSITE" id="PS50076"/>
    </source>
</evidence>
<dbReference type="SMART" id="SM00271">
    <property type="entry name" value="DnaJ"/>
    <property type="match status" value="1"/>
</dbReference>
<feature type="compositionally biased region" description="Low complexity" evidence="1">
    <location>
        <begin position="227"/>
        <end position="240"/>
    </location>
</feature>
<dbReference type="InterPro" id="IPR018253">
    <property type="entry name" value="DnaJ_domain_CS"/>
</dbReference>
<dbReference type="PANTHER" id="PTHR44094:SF8">
    <property type="entry name" value="DNAJ HEAT SHOCK N-TERMINAL DOMAIN-CONTAINING PROTEIN-RELATED"/>
    <property type="match status" value="1"/>
</dbReference>
<dbReference type="Gene3D" id="1.10.287.110">
    <property type="entry name" value="DnaJ domain"/>
    <property type="match status" value="1"/>
</dbReference>
<feature type="compositionally biased region" description="Basic and acidic residues" evidence="1">
    <location>
        <begin position="541"/>
        <end position="552"/>
    </location>
</feature>
<feature type="domain" description="J" evidence="2">
    <location>
        <begin position="251"/>
        <end position="316"/>
    </location>
</feature>
<dbReference type="RefSeq" id="XP_007512005.1">
    <property type="nucleotide sequence ID" value="XM_007511943.1"/>
</dbReference>
<evidence type="ECO:0000313" key="4">
    <source>
        <dbReference type="Proteomes" id="UP000198341"/>
    </source>
</evidence>
<dbReference type="PROSITE" id="PS50076">
    <property type="entry name" value="DNAJ_2"/>
    <property type="match status" value="1"/>
</dbReference>
<dbReference type="Pfam" id="PF14308">
    <property type="entry name" value="DnaJ-X"/>
    <property type="match status" value="1"/>
</dbReference>
<accession>K8F199</accession>
<feature type="region of interest" description="Disordered" evidence="1">
    <location>
        <begin position="541"/>
        <end position="560"/>
    </location>
</feature>
<evidence type="ECO:0000256" key="1">
    <source>
        <dbReference type="SAM" id="MobiDB-lite"/>
    </source>
</evidence>
<dbReference type="Proteomes" id="UP000198341">
    <property type="component" value="Chromosome 7"/>
</dbReference>
<feature type="region of interest" description="Disordered" evidence="1">
    <location>
        <begin position="515"/>
        <end position="534"/>
    </location>
</feature>
<protein>
    <recommendedName>
        <fullName evidence="2">J domain-containing protein</fullName>
    </recommendedName>
</protein>
<dbReference type="CDD" id="cd06257">
    <property type="entry name" value="DnaJ"/>
    <property type="match status" value="1"/>
</dbReference>
<dbReference type="AlphaFoldDB" id="K8F199"/>
<dbReference type="PRINTS" id="PR00625">
    <property type="entry name" value="JDOMAIN"/>
</dbReference>
<dbReference type="PANTHER" id="PTHR44094">
    <property type="entry name" value="DNAJ HEAT SHOCK N-TERMINAL DOMAIN-CONTAINING PROTEIN"/>
    <property type="match status" value="1"/>
</dbReference>
<dbReference type="PROSITE" id="PS00636">
    <property type="entry name" value="DNAJ_1"/>
    <property type="match status" value="1"/>
</dbReference>
<dbReference type="EMBL" id="FO082272">
    <property type="protein sequence ID" value="CCO66093.1"/>
    <property type="molecule type" value="Genomic_DNA"/>
</dbReference>
<proteinExistence type="predicted"/>
<dbReference type="OrthoDB" id="498029at2759"/>
<dbReference type="InterPro" id="IPR052423">
    <property type="entry name" value="EMIR"/>
</dbReference>
<dbReference type="GeneID" id="19014936"/>
<feature type="region of interest" description="Disordered" evidence="1">
    <location>
        <begin position="220"/>
        <end position="246"/>
    </location>
</feature>
<reference evidence="3 4" key="1">
    <citation type="submission" date="2011-10" db="EMBL/GenBank/DDBJ databases">
        <authorList>
            <person name="Genoscope - CEA"/>
        </authorList>
    </citation>
    <scope>NUCLEOTIDE SEQUENCE [LARGE SCALE GENOMIC DNA]</scope>
    <source>
        <strain evidence="3 4">RCC 1105</strain>
    </source>
</reference>
<organism evidence="3 4">
    <name type="scientific">Bathycoccus prasinos</name>
    <dbReference type="NCBI Taxonomy" id="41875"/>
    <lineage>
        <taxon>Eukaryota</taxon>
        <taxon>Viridiplantae</taxon>
        <taxon>Chlorophyta</taxon>
        <taxon>Mamiellophyceae</taxon>
        <taxon>Mamiellales</taxon>
        <taxon>Bathycoccaceae</taxon>
        <taxon>Bathycoccus</taxon>
    </lineage>
</organism>
<dbReference type="SUPFAM" id="SSF46565">
    <property type="entry name" value="Chaperone J-domain"/>
    <property type="match status" value="1"/>
</dbReference>
<dbReference type="InterPro" id="IPR001623">
    <property type="entry name" value="DnaJ_domain"/>
</dbReference>
<feature type="region of interest" description="Disordered" evidence="1">
    <location>
        <begin position="1"/>
        <end position="38"/>
    </location>
</feature>
<name>K8F199_9CHLO</name>
<dbReference type="eggNOG" id="KOG0691">
    <property type="taxonomic scope" value="Eukaryota"/>
</dbReference>
<sequence>MSAFQQQEQQRGTSSSSSSSSSNQQQKQKQQQPKTSTTEELLNHMQLALIGGDDGGNGGGNGAMSATLSKQAESVDFNDFFSLRRPKDAASGLNSGLKSVGKGALAGAAALIAAPIAGAKAEGASGFFKGLGAGLAAAVVLPVVGAGVGVTQICRGVANTPEAIMAANDGKRWNRHTREWVDEDLVRDGIWLAQSTDEDIYEQARKRAMSEGRSGIGLNGVLNESMGGANSDNNSNDNNRNGGGKQVKETQYYEILKVETTASSAEIKKSYYELARKLHPDKNPDDPDAHNKFQKVGEAYQVLSDPELRKKYDSRGKDGLGDIPVIDASAFFAALFGSDQMEMFVGKLQMAVMAEGGSDLTRDETRILQDRRIVRLAINLAAILDGYATSARAMVTPTATLTADKTNEKEEEEKLREKAALEKFEAQMKPIAQSLANASHGPKMLKQIGFVYEKQAEQVLTDPVAGFGTWADLGVRSNFAAMEQNTNRTKTQFSAMKAAFGAFGTVKKIAEEEEGYMKEEEGKEKEGEIEKSAGERDGKIAENIAKEQEGKETKKKPPLTEAEIMQRRAQHQKDVMPHILEALWNVSALDIESTLRSVCDKVCHDKSVKKEVRKKRCEALSVLGKVFQTTEADEAHKNEDINQQLENAMRAAFTPKENADEDDSD</sequence>
<dbReference type="InterPro" id="IPR026894">
    <property type="entry name" value="DnaJ_X"/>
</dbReference>
<keyword evidence="4" id="KW-1185">Reference proteome</keyword>
<dbReference type="STRING" id="41875.K8F199"/>
<dbReference type="InterPro" id="IPR036869">
    <property type="entry name" value="J_dom_sf"/>
</dbReference>